<dbReference type="Proteomes" id="UP000069135">
    <property type="component" value="Chromosome"/>
</dbReference>
<organism evidence="1 2">
    <name type="scientific">Candidatus Peribacter riflensis</name>
    <dbReference type="NCBI Taxonomy" id="1735162"/>
    <lineage>
        <taxon>Bacteria</taxon>
        <taxon>Candidatus Peregrinibacteriota</taxon>
        <taxon>Candidatus Peribacteria</taxon>
        <taxon>Candidatus Peribacterales</taxon>
        <taxon>Candidatus Peribacteraceae</taxon>
        <taxon>Candidatus Peribacter</taxon>
    </lineage>
</organism>
<accession>A0A0S1SX19</accession>
<reference evidence="2" key="1">
    <citation type="submission" date="2015-10" db="EMBL/GenBank/DDBJ databases">
        <title>Analysis of five complete genome sequences for members of the class Peribacteria in the recently recognized Peregrinibacteria bacterial phylum.</title>
        <authorList>
            <person name="Anantharaman K."/>
            <person name="Brown C.T."/>
            <person name="Burstein D."/>
            <person name="Castelle C.J."/>
            <person name="Probst A.J."/>
            <person name="Thomas B.C."/>
            <person name="Williams K.H."/>
            <person name="Banfield J.F."/>
        </authorList>
    </citation>
    <scope>NUCLEOTIDE SEQUENCE [LARGE SCALE GENOMIC DNA]</scope>
</reference>
<sequence length="558" mass="66156">MQKACRECGQFFEITQDDLDFYEKISPAFNGKKELIPPPLLCPDCRRQRRFAFRNERSLYRRRSSLSGAEIISCYPEEYEPPVYGHEEWFEDKWDALAYGHPWDAYAPFLTQFHTLLERVPAIASNSHVNNVNCPYTNYVGSCKNCYMIFGSVYCEDCLYGTPYNSRSCVDSLLVRDCELCHDCVTCEKCYSCISCQDCANGHDLLFCYDCDGCRDCVGCAGLRRRQYCIFNEQLSPEEYRRKRSAIDLCEPKSIAEIREKFEETKRKKLRRSTLTLSSENVTGDYVYFSRNTHDAYDVQRCEDCAYMAQTIDMKDCQDCNYMEECELCHEYICSYRNHSIHYCIWLLDCSDVWYSSYCTSSHHLFGCIGLKHKQYCILNKQYSKEEYETLVPQIIESMRKTGEWGEFFPAAMSPFAYNETVAQEYFPMTKKEVEKRGWKWREEKDDMPKVSKVIPATKLPDAIEEIPDDIVNWAIECEATKRPFRIIRQELDFYRKMKLPIPHFHPDERHRRRMALRNPRRLWKRPCRKCGKEMETTYSPERPEIVYCEECYLKEVY</sequence>
<evidence type="ECO:0000313" key="2">
    <source>
        <dbReference type="Proteomes" id="UP000069135"/>
    </source>
</evidence>
<accession>A0A0S1SUM4</accession>
<dbReference type="KEGG" id="prf:PeribacterA2_0736"/>
<reference evidence="1 2" key="2">
    <citation type="journal article" date="2016" name="PeerJ">
        <title>Analysis of five complete genome sequences for members of the class Peribacteria in the recently recognized Peregrinibacteria bacterial phylum.</title>
        <authorList>
            <person name="Anantharaman K."/>
            <person name="Brown C.T."/>
            <person name="Burstein D."/>
            <person name="Castelle C.J."/>
            <person name="Probst A.J."/>
            <person name="Thomas B.C."/>
            <person name="Williams K.H."/>
            <person name="Banfield J.F."/>
        </authorList>
    </citation>
    <scope>NUCLEOTIDE SEQUENCE [LARGE SCALE GENOMIC DNA]</scope>
    <source>
        <strain evidence="1">RIFOXYD1_FULL_PER-ii_59_16</strain>
    </source>
</reference>
<name>A0A0S1SIU7_9BACT</name>
<dbReference type="AlphaFoldDB" id="A0A0S1SIU7"/>
<accession>A0A0S1SN47</accession>
<accession>A0A0S1SIU7</accession>
<proteinExistence type="predicted"/>
<dbReference type="EMBL" id="CP013065">
    <property type="protein sequence ID" value="ALM13408.1"/>
    <property type="molecule type" value="Genomic_DNA"/>
</dbReference>
<evidence type="ECO:0000313" key="1">
    <source>
        <dbReference type="EMBL" id="ALM13408.1"/>
    </source>
</evidence>
<accession>A0A0S1SIK6</accession>
<gene>
    <name evidence="1" type="ORF">PeribacterD1_0737</name>
</gene>
<protein>
    <submittedName>
        <fullName evidence="1">Uncharacterized protein</fullName>
    </submittedName>
</protein>